<keyword evidence="1" id="KW-0347">Helicase</keyword>
<reference evidence="1" key="1">
    <citation type="submission" date="2019-04" db="EMBL/GenBank/DDBJ databases">
        <title>Microbes associate with the intestines of laboratory mice.</title>
        <authorList>
            <person name="Navarre W."/>
            <person name="Wong E."/>
            <person name="Huang K."/>
            <person name="Tropini C."/>
            <person name="Ng K."/>
            <person name="Yu B."/>
        </authorList>
    </citation>
    <scope>NUCLEOTIDE SEQUENCE</scope>
    <source>
        <strain evidence="1">NM72_1-8</strain>
    </source>
</reference>
<keyword evidence="2" id="KW-1185">Reference proteome</keyword>
<keyword evidence="1" id="KW-0378">Hydrolase</keyword>
<evidence type="ECO:0000313" key="2">
    <source>
        <dbReference type="Proteomes" id="UP000307720"/>
    </source>
</evidence>
<dbReference type="Proteomes" id="UP000307720">
    <property type="component" value="Unassembled WGS sequence"/>
</dbReference>
<gene>
    <name evidence="1" type="ORF">E5357_15380</name>
</gene>
<keyword evidence="1" id="KW-0547">Nucleotide-binding</keyword>
<dbReference type="EMBL" id="SRZB01000052">
    <property type="protein sequence ID" value="TGX96664.1"/>
    <property type="molecule type" value="Genomic_DNA"/>
</dbReference>
<organism evidence="1 2">
    <name type="scientific">Hominisplanchenecus murintestinalis</name>
    <dbReference type="NCBI Taxonomy" id="2941517"/>
    <lineage>
        <taxon>Bacteria</taxon>
        <taxon>Bacillati</taxon>
        <taxon>Bacillota</taxon>
        <taxon>Clostridia</taxon>
        <taxon>Lachnospirales</taxon>
        <taxon>Lachnospiraceae</taxon>
        <taxon>Hominisplanchenecus</taxon>
    </lineage>
</organism>
<comment type="caution">
    <text evidence="1">The sequence shown here is derived from an EMBL/GenBank/DDBJ whole genome shotgun (WGS) entry which is preliminary data.</text>
</comment>
<protein>
    <submittedName>
        <fullName evidence="1">DEAD/DEAH box helicase</fullName>
    </submittedName>
</protein>
<name>A0AC61QX44_9FIRM</name>
<proteinExistence type="predicted"/>
<sequence length="1727" mass="197332">MDRNTNGVQQYYQTIRNRLVNYIKSDYLANSETLLLYADELLGEMCPNDINIAREPYIETSSSYCKVNDGIRTADIENNVKEVLLKLVDAELGIYSNPFTHQVKALTSVLNGKDLFVATGTGSGKTECFLWPIIARAIEESLNRPKDFKMPAVRTLIIYPMNALVSDQLARFRKIMGSKEFVDIFTSSSGAGRIPHFGMYTGRTPYSGESKKQSNINLAKTYREQYLVDENAAEERKEQLRKINGFKSINKYPARCGGEEGLKDFIDNLENDIHKPSPYDAEYITRFEIQKNTPDILITNYSMLEYMLMRQMEAGIWNDTKEWLSKSEVNRLLIVLDEAHMYRGSSGGEIALLLDRLFSRLDISLEKVQFVLTTASMPVEDEGVISNFFNGLTGKKYSKCVPLFGDKEIVRTDFKVMTDAAALASIGTSQVTKAEIGARICAFAQNVFQIKLPSDISASDAQEWLFENLWDYQAFVKLYELCRDGAKSYTELKTKIFGNSEYAGDALDALLAVVSLAKKNGEILFPVRLHMFVRGIQGLYACSNPKCTCGAKYSDEEKLPLGKVISIPREKCGCGGRMYELVNHIKCGALYFKVYVQKISGTGYWYAFPNKGLSGGANDLTEMLLYICPNEYETKSKDKVGYLDPITGKLYLDYQDGGGLLKVLYPEYDEKYNRYMFSTCPKCKKIMPLKKPTDLATKGNIPFYNLTKAQFELQPPAKPELINEGKKVLLFSDSRQNAAKLALDLSKSSDADGFRQAVMLAAKKLLADGREHSLKELYNMFLVVCVEQRLEFFSGGSADIFQDHLEKIRKKLRRRKDISKENLEPLPYDYYEQLLTFFTESPRSFKDIGLGFLGPMDGILEDCAYELEDDYGIVIDEEILRSVLVLLFWDVMDGSAALGNTIEDDVRRNLPGRSKIQSFGLNGDFTASVDKKFIQIVKDMTGLNDKKMEEFLNCIKNDFFGPGTNQRYYLKLDAVKIVITGEKFNWYRCERCGKISPYKLGDYCGSCFESKNLHIITNVDLSRFDFWRKPVLAAIDGEEKIHTIDTEEHTAQLSHKETTSDILSRTEDYEIRFQDIAVGEFGEDSIDVLSCTTTMEVGIDIGSLTAVGLRNIPPMRENYQQRAGRAGRKNSGISTIVTYAFGGVHDSHYFKHPDEMISGEPRKPWIDRDNPKIKQRHYNMIALNSFMSTDLMRSKFDSIVKVGIVTFCEKYADAFIEHVQSLDFPINSTVEVFCKIRDMVLSEGKRNEYFNGDKETSAFDVFYSEGYIPSYSFPKNVVRFCVEKDSEHGRRAPKDIKYAPERDIAVAISEYAPGRFITIDKKIYKSGGLYSNPRPKGYEHNQAEYYFTSKDYKKYIIVCTECNWFGDGQEEYTECPYCHAPVERHSMIKPWGFAPVKGDPVKYEDEEEEKTYAEAPYYSYVPKDTEMQNYKHSYIRFANLQNRKVLTVNMGKKKNGFNICTKCGGAEVAESLQTSDFRFSQPYHDRYLCRHEGTVATNIYLGYEFLTDMFMLDIRYDNQKLVSNYDSEEKNILRSAATTLHEAIKKAVSLSLDIDYNEINGGWRTRLEENGEVHIEMFFYDNLTSGAGYSALIGEDRVLDDVFSRTKEILTGCTCSKSCRNCLDNFYNQRNHDIFDRTLAAQLLEYALNRKYPEDYSEEEQEVYLAPLKKLIKESKSISAKDNIVFEVIPSLRKRERNEKGKMYLNPYNLSDWLPNTFMEYLGKISE</sequence>
<accession>A0AC61QX44</accession>
<keyword evidence="1" id="KW-0067">ATP-binding</keyword>
<evidence type="ECO:0000313" key="1">
    <source>
        <dbReference type="EMBL" id="TGX96664.1"/>
    </source>
</evidence>